<dbReference type="EMBL" id="BSOZ01000013">
    <property type="protein sequence ID" value="GLS04115.1"/>
    <property type="molecule type" value="Genomic_DNA"/>
</dbReference>
<keyword evidence="2" id="KW-0808">Transferase</keyword>
<dbReference type="CDD" id="cd02440">
    <property type="entry name" value="AdoMet_MTases"/>
    <property type="match status" value="1"/>
</dbReference>
<feature type="transmembrane region" description="Helical" evidence="4">
    <location>
        <begin position="32"/>
        <end position="49"/>
    </location>
</feature>
<sequence length="242" mass="26913">MSQMARLLALQGVACLTVFAGFALLGQPISRWTFALLVGIAAALAAPLLHQGRWWRPIHLLFPLAVAAADILAWPAWYWAAGLLTLLLLYGGVIKSRVPLFLSNARTMALLSQHIPANARFLDLGAGTGTVLAWLARHRPDVHSCGVETAWLPWLIGRMRLRARSQTRWERRDLFEQPLAGFDVVYAYLSPVAMPALWDKISRELPPGALFVSNSFAVPDQPPLLRLPVGDWKGSELLLWRR</sequence>
<evidence type="ECO:0000256" key="4">
    <source>
        <dbReference type="SAM" id="Phobius"/>
    </source>
</evidence>
<keyword evidence="4" id="KW-0812">Transmembrane</keyword>
<evidence type="ECO:0000313" key="5">
    <source>
        <dbReference type="EMBL" id="GLS04115.1"/>
    </source>
</evidence>
<reference evidence="6" key="1">
    <citation type="journal article" date="2019" name="Int. J. Syst. Evol. Microbiol.">
        <title>The Global Catalogue of Microorganisms (GCM) 10K type strain sequencing project: providing services to taxonomists for standard genome sequencing and annotation.</title>
        <authorList>
            <consortium name="The Broad Institute Genomics Platform"/>
            <consortium name="The Broad Institute Genome Sequencing Center for Infectious Disease"/>
            <person name="Wu L."/>
            <person name="Ma J."/>
        </authorList>
    </citation>
    <scope>NUCLEOTIDE SEQUENCE [LARGE SCALE GENOMIC DNA]</scope>
    <source>
        <strain evidence="6">NBRC 104970</strain>
    </source>
</reference>
<gene>
    <name evidence="5" type="ORF">GCM10007860_12610</name>
</gene>
<dbReference type="PANTHER" id="PTHR13610:SF9">
    <property type="entry name" value="FI06469P"/>
    <property type="match status" value="1"/>
</dbReference>
<feature type="transmembrane region" description="Helical" evidence="4">
    <location>
        <begin position="7"/>
        <end position="26"/>
    </location>
</feature>
<dbReference type="InterPro" id="IPR029063">
    <property type="entry name" value="SAM-dependent_MTases_sf"/>
</dbReference>
<keyword evidence="6" id="KW-1185">Reference proteome</keyword>
<comment type="caution">
    <text evidence="5">The sequence shown here is derived from an EMBL/GenBank/DDBJ whole genome shotgun (WGS) entry which is preliminary data.</text>
</comment>
<keyword evidence="3" id="KW-0949">S-adenosyl-L-methionine</keyword>
<organism evidence="5 6">
    <name type="scientific">Chitiniphilus shinanonensis</name>
    <dbReference type="NCBI Taxonomy" id="553088"/>
    <lineage>
        <taxon>Bacteria</taxon>
        <taxon>Pseudomonadati</taxon>
        <taxon>Pseudomonadota</taxon>
        <taxon>Betaproteobacteria</taxon>
        <taxon>Neisseriales</taxon>
        <taxon>Chitinibacteraceae</taxon>
        <taxon>Chitiniphilus</taxon>
    </lineage>
</organism>
<dbReference type="Gene3D" id="3.40.50.150">
    <property type="entry name" value="Vaccinia Virus protein VP39"/>
    <property type="match status" value="1"/>
</dbReference>
<feature type="transmembrane region" description="Helical" evidence="4">
    <location>
        <begin position="61"/>
        <end position="90"/>
    </location>
</feature>
<name>A0ABQ6BSC6_9NEIS</name>
<dbReference type="RefSeq" id="WP_018747496.1">
    <property type="nucleotide sequence ID" value="NZ_BSOZ01000013.1"/>
</dbReference>
<evidence type="ECO:0008006" key="7">
    <source>
        <dbReference type="Google" id="ProtNLM"/>
    </source>
</evidence>
<keyword evidence="4" id="KW-1133">Transmembrane helix</keyword>
<evidence type="ECO:0000313" key="6">
    <source>
        <dbReference type="Proteomes" id="UP001156836"/>
    </source>
</evidence>
<dbReference type="InterPro" id="IPR026170">
    <property type="entry name" value="FAM173A/B"/>
</dbReference>
<dbReference type="SUPFAM" id="SSF53335">
    <property type="entry name" value="S-adenosyl-L-methionine-dependent methyltransferases"/>
    <property type="match status" value="1"/>
</dbReference>
<keyword evidence="4" id="KW-0472">Membrane</keyword>
<evidence type="ECO:0000256" key="2">
    <source>
        <dbReference type="ARBA" id="ARBA00022679"/>
    </source>
</evidence>
<proteinExistence type="predicted"/>
<keyword evidence="1" id="KW-0489">Methyltransferase</keyword>
<evidence type="ECO:0000256" key="3">
    <source>
        <dbReference type="ARBA" id="ARBA00022691"/>
    </source>
</evidence>
<dbReference type="PANTHER" id="PTHR13610">
    <property type="entry name" value="METHYLTRANSFERASE DOMAIN-CONTAINING PROTEIN"/>
    <property type="match status" value="1"/>
</dbReference>
<protein>
    <recommendedName>
        <fullName evidence="7">Class I SAM-dependent methyltransferase</fullName>
    </recommendedName>
</protein>
<accession>A0ABQ6BSC6</accession>
<dbReference type="Proteomes" id="UP001156836">
    <property type="component" value="Unassembled WGS sequence"/>
</dbReference>
<evidence type="ECO:0000256" key="1">
    <source>
        <dbReference type="ARBA" id="ARBA00022603"/>
    </source>
</evidence>